<dbReference type="InterPro" id="IPR019585">
    <property type="entry name" value="Rpn7/CSN1"/>
</dbReference>
<keyword evidence="9" id="KW-1185">Reference proteome</keyword>
<evidence type="ECO:0000256" key="5">
    <source>
        <dbReference type="ARBA" id="ARBA00022790"/>
    </source>
</evidence>
<comment type="subcellular location">
    <subcellularLocation>
        <location evidence="2">Cytoplasm</location>
    </subcellularLocation>
    <subcellularLocation>
        <location evidence="1">Nucleus</location>
    </subcellularLocation>
</comment>
<name>A0A1I7V2Z8_9PELO</name>
<evidence type="ECO:0000256" key="3">
    <source>
        <dbReference type="ARBA" id="ARBA00008793"/>
    </source>
</evidence>
<dbReference type="Pfam" id="PF01399">
    <property type="entry name" value="PCI"/>
    <property type="match status" value="1"/>
</dbReference>
<evidence type="ECO:0000256" key="7">
    <source>
        <dbReference type="SAM" id="MobiDB-lite"/>
    </source>
</evidence>
<dbReference type="InterPro" id="IPR036390">
    <property type="entry name" value="WH_DNA-bd_sf"/>
</dbReference>
<dbReference type="Gene3D" id="1.25.40.570">
    <property type="match status" value="1"/>
</dbReference>
<dbReference type="eggNOG" id="KOG0686">
    <property type="taxonomic scope" value="Eukaryota"/>
</dbReference>
<evidence type="ECO:0000313" key="9">
    <source>
        <dbReference type="Proteomes" id="UP000095282"/>
    </source>
</evidence>
<accession>A0A1I7V2Z8</accession>
<feature type="region of interest" description="Disordered" evidence="7">
    <location>
        <begin position="1"/>
        <end position="36"/>
    </location>
</feature>
<dbReference type="SMART" id="SM00088">
    <property type="entry name" value="PINT"/>
    <property type="match status" value="1"/>
</dbReference>
<dbReference type="InterPro" id="IPR000717">
    <property type="entry name" value="PCI_dom"/>
</dbReference>
<feature type="region of interest" description="Disordered" evidence="7">
    <location>
        <begin position="522"/>
        <end position="560"/>
    </location>
</feature>
<keyword evidence="6" id="KW-0539">Nucleus</keyword>
<dbReference type="GO" id="GO:0005737">
    <property type="term" value="C:cytoplasm"/>
    <property type="evidence" value="ECO:0007669"/>
    <property type="project" value="UniProtKB-SubCell"/>
</dbReference>
<evidence type="ECO:0000256" key="2">
    <source>
        <dbReference type="ARBA" id="ARBA00004496"/>
    </source>
</evidence>
<dbReference type="InterPro" id="IPR045135">
    <property type="entry name" value="Rpn7_N"/>
</dbReference>
<sequence>MSNELLDDPMDTGAPSGGAAESINQEELLPPAYENDRDMPLEVSKSQVARLEDKRDREAFDEQYDLDVTEQAIDVESLACNYEGNAFFLRCRFVAKHCSALRADAYISLINYLRENTKDITHYVTFFNELELELSKNDFKNKVVNLQIPVRDAKWIEEIGIAWQTALDSYQGEYKRHKDEGVKESTRRAMEDLFQHFVVAGKIEEAIKLYSRGIRDYCTHLKHSINMWLNWIEVSIWANDWSKLDSITSTAYRSLKDADDAEKNNQQQQRGENATYMVERDAGVPAPSVTNRQLIETALAKCIAAQTLIKLRQKKYIQVVEMVLQIKTESLQPKWFVTSSDLGIYAVLCAMGTMERSCLKKLSGNGTFRKLLESEPLFIELLHSYTSSRFGKCFSIMDSVKNRLLLDPFISHNVRELFARIRQKCVIQYLQPYSTIKIETMAAALNTTVPVLQVSLLDLVENKCVLLKIDQSAGIIRMTDETDEDTTLRRVSDTCDRSIIRAKSLLWKSTLAAANIHSITDKETRQKRKNQKDPSRLDIGRNLIDLDDGPSGTISDDFNTAGYEPQQFLDDLGDI</sequence>
<dbReference type="GO" id="GO:0008180">
    <property type="term" value="C:COP9 signalosome"/>
    <property type="evidence" value="ECO:0007669"/>
    <property type="project" value="UniProtKB-KW"/>
</dbReference>
<evidence type="ECO:0000256" key="6">
    <source>
        <dbReference type="ARBA" id="ARBA00023242"/>
    </source>
</evidence>
<evidence type="ECO:0000313" key="10">
    <source>
        <dbReference type="WBParaSite" id="Csp11.Scaffold630.g21871.t1"/>
    </source>
</evidence>
<proteinExistence type="inferred from homology"/>
<reference evidence="10" key="1">
    <citation type="submission" date="2016-11" db="UniProtKB">
        <authorList>
            <consortium name="WormBaseParasite"/>
        </authorList>
    </citation>
    <scope>IDENTIFICATION</scope>
</reference>
<keyword evidence="5" id="KW-0736">Signalosome</keyword>
<dbReference type="STRING" id="1561998.A0A1I7V2Z8"/>
<feature type="domain" description="PCI" evidence="8">
    <location>
        <begin position="312"/>
        <end position="483"/>
    </location>
</feature>
<evidence type="ECO:0000259" key="8">
    <source>
        <dbReference type="PROSITE" id="PS50250"/>
    </source>
</evidence>
<evidence type="ECO:0000256" key="1">
    <source>
        <dbReference type="ARBA" id="ARBA00004123"/>
    </source>
</evidence>
<evidence type="ECO:0000256" key="4">
    <source>
        <dbReference type="ARBA" id="ARBA00022490"/>
    </source>
</evidence>
<organism evidence="9 10">
    <name type="scientific">Caenorhabditis tropicalis</name>
    <dbReference type="NCBI Taxonomy" id="1561998"/>
    <lineage>
        <taxon>Eukaryota</taxon>
        <taxon>Metazoa</taxon>
        <taxon>Ecdysozoa</taxon>
        <taxon>Nematoda</taxon>
        <taxon>Chromadorea</taxon>
        <taxon>Rhabditida</taxon>
        <taxon>Rhabditina</taxon>
        <taxon>Rhabditomorpha</taxon>
        <taxon>Rhabditoidea</taxon>
        <taxon>Rhabditidae</taxon>
        <taxon>Peloderinae</taxon>
        <taxon>Caenorhabditis</taxon>
    </lineage>
</organism>
<dbReference type="Pfam" id="PF10602">
    <property type="entry name" value="RPN7"/>
    <property type="match status" value="1"/>
</dbReference>
<keyword evidence="4" id="KW-0963">Cytoplasm</keyword>
<dbReference type="PROSITE" id="PS50250">
    <property type="entry name" value="PCI"/>
    <property type="match status" value="1"/>
</dbReference>
<dbReference type="AlphaFoldDB" id="A0A1I7V2Z8"/>
<comment type="similarity">
    <text evidence="3">Belongs to the CSN1 family.</text>
</comment>
<dbReference type="SUPFAM" id="SSF46785">
    <property type="entry name" value="Winged helix' DNA-binding domain"/>
    <property type="match status" value="1"/>
</dbReference>
<dbReference type="WBParaSite" id="Csp11.Scaffold630.g21871.t1">
    <property type="protein sequence ID" value="Csp11.Scaffold630.g21871.t1"/>
    <property type="gene ID" value="Csp11.Scaffold630.g21871"/>
</dbReference>
<feature type="compositionally biased region" description="Acidic residues" evidence="7">
    <location>
        <begin position="1"/>
        <end position="10"/>
    </location>
</feature>
<protein>
    <submittedName>
        <fullName evidence="10">PCI domain-containing protein</fullName>
    </submittedName>
</protein>
<dbReference type="PANTHER" id="PTHR14145">
    <property type="entry name" value="26S PROTESOME SUBUNIT 6"/>
    <property type="match status" value="1"/>
</dbReference>
<dbReference type="PANTHER" id="PTHR14145:SF2">
    <property type="entry name" value="COP9 SIGNALOSOME COMPLEX SUBUNIT 1"/>
    <property type="match status" value="1"/>
</dbReference>
<dbReference type="Proteomes" id="UP000095282">
    <property type="component" value="Unplaced"/>
</dbReference>